<accession>A0A8T0CCG6</accession>
<comment type="caution">
    <text evidence="1">The sequence shown here is derived from an EMBL/GenBank/DDBJ whole genome shotgun (WGS) entry which is preliminary data.</text>
</comment>
<reference evidence="1 2" key="1">
    <citation type="journal article" date="2012" name="J. Bacteriol.">
        <title>Genome sequence of the cycloprodigiosin-producing bacterial strain Pseudoalteromonas rubra ATCC 29570(T).</title>
        <authorList>
            <person name="Xie B.B."/>
            <person name="Shu Y.L."/>
            <person name="Qin Q.L."/>
            <person name="Rong J.C."/>
            <person name="Zhang X.Y."/>
            <person name="Chen X.L."/>
            <person name="Zhou B.C."/>
            <person name="Zhang Y.Z."/>
        </authorList>
    </citation>
    <scope>NUCLEOTIDE SEQUENCE [LARGE SCALE GENOMIC DNA]</scope>
    <source>
        <strain evidence="1 2">DSM 6842</strain>
    </source>
</reference>
<evidence type="ECO:0000313" key="2">
    <source>
        <dbReference type="Proteomes" id="UP000016480"/>
    </source>
</evidence>
<sequence>MNLIDIRTSMYIKPVAAMQRVFAMCDLKKLYNFSIPKPTLPSSRT</sequence>
<gene>
    <name evidence="1" type="ORF">PRUB_a2192</name>
</gene>
<protein>
    <submittedName>
        <fullName evidence="1">Uncharacterized protein</fullName>
    </submittedName>
</protein>
<name>A0A8T0CCG6_9GAMM</name>
<dbReference type="Proteomes" id="UP000016480">
    <property type="component" value="Unassembled WGS sequence"/>
</dbReference>
<organism evidence="1 2">
    <name type="scientific">Pseudoalteromonas rubra</name>
    <dbReference type="NCBI Taxonomy" id="43658"/>
    <lineage>
        <taxon>Bacteria</taxon>
        <taxon>Pseudomonadati</taxon>
        <taxon>Pseudomonadota</taxon>
        <taxon>Gammaproteobacteria</taxon>
        <taxon>Alteromonadales</taxon>
        <taxon>Pseudoalteromonadaceae</taxon>
        <taxon>Pseudoalteromonas</taxon>
    </lineage>
</organism>
<dbReference type="EMBL" id="AHCD03000027">
    <property type="protein sequence ID" value="KAF7787721.1"/>
    <property type="molecule type" value="Genomic_DNA"/>
</dbReference>
<dbReference type="AlphaFoldDB" id="A0A8T0CCG6"/>
<proteinExistence type="predicted"/>
<evidence type="ECO:0000313" key="1">
    <source>
        <dbReference type="EMBL" id="KAF7787721.1"/>
    </source>
</evidence>